<evidence type="ECO:0000313" key="3">
    <source>
        <dbReference type="Proteomes" id="UP000188268"/>
    </source>
</evidence>
<dbReference type="AlphaFoldDB" id="A0A1R3GMA4"/>
<keyword evidence="3" id="KW-1185">Reference proteome</keyword>
<dbReference type="EMBL" id="AWWV01014007">
    <property type="protein sequence ID" value="OMO59223.1"/>
    <property type="molecule type" value="Genomic_DNA"/>
</dbReference>
<comment type="caution">
    <text evidence="2">The sequence shown here is derived from an EMBL/GenBank/DDBJ whole genome shotgun (WGS) entry which is preliminary data.</text>
</comment>
<dbReference type="Proteomes" id="UP000188268">
    <property type="component" value="Unassembled WGS sequence"/>
</dbReference>
<proteinExistence type="predicted"/>
<evidence type="ECO:0000313" key="2">
    <source>
        <dbReference type="EMBL" id="OMO59223.1"/>
    </source>
</evidence>
<accession>A0A1R3GMA4</accession>
<protein>
    <submittedName>
        <fullName evidence="2">Uncharacterized protein</fullName>
    </submittedName>
</protein>
<evidence type="ECO:0000256" key="1">
    <source>
        <dbReference type="SAM" id="MobiDB-lite"/>
    </source>
</evidence>
<organism evidence="2 3">
    <name type="scientific">Corchorus capsularis</name>
    <name type="common">Jute</name>
    <dbReference type="NCBI Taxonomy" id="210143"/>
    <lineage>
        <taxon>Eukaryota</taxon>
        <taxon>Viridiplantae</taxon>
        <taxon>Streptophyta</taxon>
        <taxon>Embryophyta</taxon>
        <taxon>Tracheophyta</taxon>
        <taxon>Spermatophyta</taxon>
        <taxon>Magnoliopsida</taxon>
        <taxon>eudicotyledons</taxon>
        <taxon>Gunneridae</taxon>
        <taxon>Pentapetalae</taxon>
        <taxon>rosids</taxon>
        <taxon>malvids</taxon>
        <taxon>Malvales</taxon>
        <taxon>Malvaceae</taxon>
        <taxon>Grewioideae</taxon>
        <taxon>Apeibeae</taxon>
        <taxon>Corchorus</taxon>
    </lineage>
</organism>
<dbReference type="Gramene" id="OMO59223">
    <property type="protein sequence ID" value="OMO59223"/>
    <property type="gene ID" value="CCACVL1_24987"/>
</dbReference>
<feature type="compositionally biased region" description="Basic residues" evidence="1">
    <location>
        <begin position="49"/>
        <end position="63"/>
    </location>
</feature>
<gene>
    <name evidence="2" type="ORF">CCACVL1_24987</name>
</gene>
<feature type="region of interest" description="Disordered" evidence="1">
    <location>
        <begin position="1"/>
        <end position="25"/>
    </location>
</feature>
<reference evidence="2 3" key="1">
    <citation type="submission" date="2013-09" db="EMBL/GenBank/DDBJ databases">
        <title>Corchorus capsularis genome sequencing.</title>
        <authorList>
            <person name="Alam M."/>
            <person name="Haque M.S."/>
            <person name="Islam M.S."/>
            <person name="Emdad E.M."/>
            <person name="Islam M.M."/>
            <person name="Ahmed B."/>
            <person name="Halim A."/>
            <person name="Hossen Q.M.M."/>
            <person name="Hossain M.Z."/>
            <person name="Ahmed R."/>
            <person name="Khan M.M."/>
            <person name="Islam R."/>
            <person name="Rashid M.M."/>
            <person name="Khan S.A."/>
            <person name="Rahman M.S."/>
            <person name="Alam M."/>
        </authorList>
    </citation>
    <scope>NUCLEOTIDE SEQUENCE [LARGE SCALE GENOMIC DNA]</scope>
    <source>
        <strain evidence="3">cv. CVL-1</strain>
        <tissue evidence="2">Whole seedling</tissue>
    </source>
</reference>
<feature type="region of interest" description="Disordered" evidence="1">
    <location>
        <begin position="38"/>
        <end position="63"/>
    </location>
</feature>
<name>A0A1R3GMA4_COCAP</name>
<sequence length="63" mass="7902">MSEVPIGEIDRQRNGRRREIRRLKQDPRFDGGIKIRLRRKSEKRDRTEKRKTKHERFQILKRF</sequence>